<protein>
    <submittedName>
        <fullName evidence="1">Uncharacterized protein</fullName>
    </submittedName>
</protein>
<keyword evidence="2" id="KW-1185">Reference proteome</keyword>
<comment type="caution">
    <text evidence="1">The sequence shown here is derived from an EMBL/GenBank/DDBJ whole genome shotgun (WGS) entry which is preliminary data.</text>
</comment>
<dbReference type="Proteomes" id="UP000822476">
    <property type="component" value="Unassembled WGS sequence"/>
</dbReference>
<dbReference type="AlphaFoldDB" id="A0A8S9YFE8"/>
<organism evidence="1 2">
    <name type="scientific">Paragonimus skrjabini miyazakii</name>
    <dbReference type="NCBI Taxonomy" id="59628"/>
    <lineage>
        <taxon>Eukaryota</taxon>
        <taxon>Metazoa</taxon>
        <taxon>Spiralia</taxon>
        <taxon>Lophotrochozoa</taxon>
        <taxon>Platyhelminthes</taxon>
        <taxon>Trematoda</taxon>
        <taxon>Digenea</taxon>
        <taxon>Plagiorchiida</taxon>
        <taxon>Troglotremata</taxon>
        <taxon>Troglotrematidae</taxon>
        <taxon>Paragonimus</taxon>
    </lineage>
</organism>
<reference evidence="1" key="1">
    <citation type="submission" date="2019-07" db="EMBL/GenBank/DDBJ databases">
        <title>Annotation for the trematode Paragonimus miyazaki's.</title>
        <authorList>
            <person name="Choi Y.-J."/>
        </authorList>
    </citation>
    <scope>NUCLEOTIDE SEQUENCE</scope>
    <source>
        <strain evidence="1">Japan</strain>
    </source>
</reference>
<gene>
    <name evidence="1" type="ORF">EG68_07134</name>
</gene>
<accession>A0A8S9YFE8</accession>
<evidence type="ECO:0000313" key="1">
    <source>
        <dbReference type="EMBL" id="KAF7233350.1"/>
    </source>
</evidence>
<dbReference type="EMBL" id="JTDE01021131">
    <property type="protein sequence ID" value="KAF7233350.1"/>
    <property type="molecule type" value="Genomic_DNA"/>
</dbReference>
<evidence type="ECO:0000313" key="2">
    <source>
        <dbReference type="Proteomes" id="UP000822476"/>
    </source>
</evidence>
<proteinExistence type="predicted"/>
<sequence>MVSQPHHMTRVRQLSEDLCQARLMILSKSVGLSYLRSELPVFEKKGITLVNPTIPSRITLKQAFSSDLSSLIPLS</sequence>
<name>A0A8S9YFE8_9TREM</name>